<evidence type="ECO:0000313" key="1">
    <source>
        <dbReference type="EMBL" id="OMI40124.1"/>
    </source>
</evidence>
<reference evidence="1 2" key="1">
    <citation type="submission" date="2013-05" db="EMBL/GenBank/DDBJ databases">
        <title>Genome sequence of Streptomyces sparsogenes DSM 40356.</title>
        <authorList>
            <person name="Coyne S."/>
            <person name="Seebeck F.P."/>
        </authorList>
    </citation>
    <scope>NUCLEOTIDE SEQUENCE [LARGE SCALE GENOMIC DNA]</scope>
    <source>
        <strain evidence="1 2">DSM 40356</strain>
    </source>
</reference>
<dbReference type="EMBL" id="ASQP01000104">
    <property type="protein sequence ID" value="OMI40124.1"/>
    <property type="molecule type" value="Genomic_DNA"/>
</dbReference>
<keyword evidence="2" id="KW-1185">Reference proteome</keyword>
<gene>
    <name evidence="1" type="ORF">SPAR_07407</name>
</gene>
<name>A0A1R1SPA0_9ACTN</name>
<accession>A0A1R1SPA0</accession>
<organism evidence="1 2">
    <name type="scientific">Streptomyces sparsogenes DSM 40356</name>
    <dbReference type="NCBI Taxonomy" id="1331668"/>
    <lineage>
        <taxon>Bacteria</taxon>
        <taxon>Bacillati</taxon>
        <taxon>Actinomycetota</taxon>
        <taxon>Actinomycetes</taxon>
        <taxon>Kitasatosporales</taxon>
        <taxon>Streptomycetaceae</taxon>
        <taxon>Streptomyces</taxon>
    </lineage>
</organism>
<evidence type="ECO:0000313" key="2">
    <source>
        <dbReference type="Proteomes" id="UP000186168"/>
    </source>
</evidence>
<sequence length="25" mass="2855">MATRYDKLAGRYEATVLVAAINEWL</sequence>
<proteinExistence type="predicted"/>
<dbReference type="Proteomes" id="UP000186168">
    <property type="component" value="Unassembled WGS sequence"/>
</dbReference>
<dbReference type="AlphaFoldDB" id="A0A1R1SPA0"/>
<protein>
    <submittedName>
        <fullName evidence="1">Transposase</fullName>
    </submittedName>
</protein>
<comment type="caution">
    <text evidence="1">The sequence shown here is derived from an EMBL/GenBank/DDBJ whole genome shotgun (WGS) entry which is preliminary data.</text>
</comment>